<proteinExistence type="predicted"/>
<dbReference type="SUPFAM" id="SSF52540">
    <property type="entry name" value="P-loop containing nucleoside triphosphate hydrolases"/>
    <property type="match status" value="1"/>
</dbReference>
<accession>A0ABQ6BBG9</accession>
<dbReference type="EMBL" id="BSOW01000025">
    <property type="protein sequence ID" value="GLR89462.1"/>
    <property type="molecule type" value="Genomic_DNA"/>
</dbReference>
<keyword evidence="4" id="KW-1185">Reference proteome</keyword>
<sequence>MRLPGTLHLKDPNNPRLVSLEPREGAPRRYSVHELTTALGGSAAIQPHLPQYSPTVSPTTSISLAKSPHIAREDFAVRPEDTITPTTVCDPAVQEIFKYARDRLSDGLEADVEEIRSAARIIPPAALATEHDWVRVARGFAREAAIFPASEADLWTVLDDISRNAPGYDREENRRRWNRYKKEAFDRDVPITIATVFDLAKKHGWSGHVDFIAAPGTTTWSPADLRVTFSNIRHRRTLYGYDLVRGEITVLGSPGGVGKSSLAIGMAVSITTGKELLEEKIRGGDLKVLLINAEDSGEEIKRRVWAFCMAHGITEHELGRLFVAGADNPCVQRLSLLRTNLKGHSELDEAGFTKLREALQTFSPDVVVLDPLVALCGSGNMNDNAGMSLVMRALKGLAAEFDCAMLIVHHNRKGGEAGSAEAISGAAAIVNLARRAIMPVTLSADEALKLGVPHSERFKYLKLVDAKSNLAPRGSEPPFYQLHSVELPNAEPPTYPFGDNVQAVVRVNLPLQTSGTGPTNEAKIRAAILDLVKRGKAIDGQHYPYSPVASGAENERALLPDAMEAARHAIAPMQWSPADLEVVVKAIIKQLKNDNAVQTLEIDGGRFRRLKGLQVNPSLTTNGDVNAADPEVAA</sequence>
<dbReference type="InterPro" id="IPR027417">
    <property type="entry name" value="P-loop_NTPase"/>
</dbReference>
<organism evidence="3 4">
    <name type="scientific">Bradyrhizobium iriomotense</name>
    <dbReference type="NCBI Taxonomy" id="441950"/>
    <lineage>
        <taxon>Bacteria</taxon>
        <taxon>Pseudomonadati</taxon>
        <taxon>Pseudomonadota</taxon>
        <taxon>Alphaproteobacteria</taxon>
        <taxon>Hyphomicrobiales</taxon>
        <taxon>Nitrobacteraceae</taxon>
        <taxon>Bradyrhizobium</taxon>
    </lineage>
</organism>
<feature type="region of interest" description="Disordered" evidence="1">
    <location>
        <begin position="1"/>
        <end position="25"/>
    </location>
</feature>
<evidence type="ECO:0000256" key="1">
    <source>
        <dbReference type="SAM" id="MobiDB-lite"/>
    </source>
</evidence>
<dbReference type="InterPro" id="IPR014819">
    <property type="entry name" value="PriCT_2"/>
</dbReference>
<comment type="caution">
    <text evidence="3">The sequence shown here is derived from an EMBL/GenBank/DDBJ whole genome shotgun (WGS) entry which is preliminary data.</text>
</comment>
<dbReference type="RefSeq" id="WP_284271666.1">
    <property type="nucleotide sequence ID" value="NZ_BSOW01000025.1"/>
</dbReference>
<dbReference type="Pfam" id="PF08707">
    <property type="entry name" value="PriCT_2"/>
    <property type="match status" value="1"/>
</dbReference>
<evidence type="ECO:0000259" key="2">
    <source>
        <dbReference type="Pfam" id="PF08707"/>
    </source>
</evidence>
<dbReference type="Pfam" id="PF13481">
    <property type="entry name" value="AAA_25"/>
    <property type="match status" value="1"/>
</dbReference>
<feature type="domain" description="Primase C-terminal 2" evidence="2">
    <location>
        <begin position="116"/>
        <end position="200"/>
    </location>
</feature>
<dbReference type="Proteomes" id="UP001156905">
    <property type="component" value="Unassembled WGS sequence"/>
</dbReference>
<dbReference type="Gene3D" id="3.40.50.300">
    <property type="entry name" value="P-loop containing nucleotide triphosphate hydrolases"/>
    <property type="match status" value="1"/>
</dbReference>
<name>A0ABQ6BBG9_9BRAD</name>
<evidence type="ECO:0000313" key="3">
    <source>
        <dbReference type="EMBL" id="GLR89462.1"/>
    </source>
</evidence>
<protein>
    <recommendedName>
        <fullName evidence="2">Primase C-terminal 2 domain-containing protein</fullName>
    </recommendedName>
</protein>
<gene>
    <name evidence="3" type="ORF">GCM10007857_61750</name>
</gene>
<evidence type="ECO:0000313" key="4">
    <source>
        <dbReference type="Proteomes" id="UP001156905"/>
    </source>
</evidence>
<reference evidence="4" key="1">
    <citation type="journal article" date="2019" name="Int. J. Syst. Evol. Microbiol.">
        <title>The Global Catalogue of Microorganisms (GCM) 10K type strain sequencing project: providing services to taxonomists for standard genome sequencing and annotation.</title>
        <authorList>
            <consortium name="The Broad Institute Genomics Platform"/>
            <consortium name="The Broad Institute Genome Sequencing Center for Infectious Disease"/>
            <person name="Wu L."/>
            <person name="Ma J."/>
        </authorList>
    </citation>
    <scope>NUCLEOTIDE SEQUENCE [LARGE SCALE GENOMIC DNA]</scope>
    <source>
        <strain evidence="4">NBRC 102520</strain>
    </source>
</reference>